<name>A0A2P2QRJ9_RHIMU</name>
<dbReference type="AlphaFoldDB" id="A0A2P2QRJ9"/>
<proteinExistence type="predicted"/>
<evidence type="ECO:0000313" key="1">
    <source>
        <dbReference type="EMBL" id="MBX69620.1"/>
    </source>
</evidence>
<dbReference type="EMBL" id="GGEC01089136">
    <property type="protein sequence ID" value="MBX69620.1"/>
    <property type="molecule type" value="Transcribed_RNA"/>
</dbReference>
<reference evidence="1" key="1">
    <citation type="submission" date="2018-02" db="EMBL/GenBank/DDBJ databases">
        <title>Rhizophora mucronata_Transcriptome.</title>
        <authorList>
            <person name="Meera S.P."/>
            <person name="Sreeshan A."/>
            <person name="Augustine A."/>
        </authorList>
    </citation>
    <scope>NUCLEOTIDE SEQUENCE</scope>
    <source>
        <tissue evidence="1">Leaf</tissue>
    </source>
</reference>
<accession>A0A2P2QRJ9</accession>
<sequence length="43" mass="5205">MYCIKTYANNYFNQRNCFVNALEENRMMSQLESSTQIFPILYD</sequence>
<organism evidence="1">
    <name type="scientific">Rhizophora mucronata</name>
    <name type="common">Asiatic mangrove</name>
    <dbReference type="NCBI Taxonomy" id="61149"/>
    <lineage>
        <taxon>Eukaryota</taxon>
        <taxon>Viridiplantae</taxon>
        <taxon>Streptophyta</taxon>
        <taxon>Embryophyta</taxon>
        <taxon>Tracheophyta</taxon>
        <taxon>Spermatophyta</taxon>
        <taxon>Magnoliopsida</taxon>
        <taxon>eudicotyledons</taxon>
        <taxon>Gunneridae</taxon>
        <taxon>Pentapetalae</taxon>
        <taxon>rosids</taxon>
        <taxon>fabids</taxon>
        <taxon>Malpighiales</taxon>
        <taxon>Rhizophoraceae</taxon>
        <taxon>Rhizophora</taxon>
    </lineage>
</organism>
<protein>
    <submittedName>
        <fullName evidence="1">Uncharacterized protein</fullName>
    </submittedName>
</protein>